<dbReference type="InterPro" id="IPR054728">
    <property type="entry name" value="RsmB-like_ferredoxin"/>
</dbReference>
<dbReference type="CDD" id="cd02440">
    <property type="entry name" value="AdoMet_MTases"/>
    <property type="match status" value="1"/>
</dbReference>
<dbReference type="Pfam" id="PF01189">
    <property type="entry name" value="Methyltr_RsmB-F"/>
    <property type="match status" value="1"/>
</dbReference>
<proteinExistence type="inferred from homology"/>
<keyword evidence="4 6" id="KW-0949">S-adenosyl-L-methionine</keyword>
<feature type="binding site" evidence="6">
    <location>
        <position position="359"/>
    </location>
    <ligand>
        <name>S-adenosyl-L-methionine</name>
        <dbReference type="ChEBI" id="CHEBI:59789"/>
    </ligand>
</feature>
<comment type="caution">
    <text evidence="8">The sequence shown here is derived from an EMBL/GenBank/DDBJ whole genome shotgun (WGS) entry which is preliminary data.</text>
</comment>
<comment type="similarity">
    <text evidence="1 6">Belongs to the class I-like SAM-binding methyltransferase superfamily. RsmB/NOP family.</text>
</comment>
<dbReference type="PANTHER" id="PTHR22807">
    <property type="entry name" value="NOP2 YEAST -RELATED NOL1/NOP2/FMU SUN DOMAIN-CONTAINING"/>
    <property type="match status" value="1"/>
</dbReference>
<comment type="caution">
    <text evidence="6">Lacks conserved residue(s) required for the propagation of feature annotation.</text>
</comment>
<protein>
    <submittedName>
        <fullName evidence="8">SAM-dependent methyltransferase</fullName>
    </submittedName>
</protein>
<evidence type="ECO:0000259" key="7">
    <source>
        <dbReference type="PROSITE" id="PS51686"/>
    </source>
</evidence>
<name>A0A2A2AEF1_9BURK</name>
<evidence type="ECO:0000313" key="8">
    <source>
        <dbReference type="EMBL" id="PAT35989.1"/>
    </source>
</evidence>
<feature type="active site" description="Nucleophile" evidence="6">
    <location>
        <position position="412"/>
    </location>
</feature>
<dbReference type="PANTHER" id="PTHR22807:SF53">
    <property type="entry name" value="RIBOSOMAL RNA SMALL SUBUNIT METHYLTRANSFERASE B-RELATED"/>
    <property type="match status" value="1"/>
</dbReference>
<evidence type="ECO:0000313" key="9">
    <source>
        <dbReference type="Proteomes" id="UP000217999"/>
    </source>
</evidence>
<evidence type="ECO:0000256" key="5">
    <source>
        <dbReference type="ARBA" id="ARBA00022884"/>
    </source>
</evidence>
<dbReference type="GO" id="GO:0001510">
    <property type="term" value="P:RNA methylation"/>
    <property type="evidence" value="ECO:0007669"/>
    <property type="project" value="InterPro"/>
</dbReference>
<accession>A0A2A2AEF1</accession>
<evidence type="ECO:0000256" key="4">
    <source>
        <dbReference type="ARBA" id="ARBA00022691"/>
    </source>
</evidence>
<sequence length="485" mass="53911">MQFMPPRFLISTTGALLQRIARFEEPADAVLLQFLKTHPKLGVRERQQLGNAAFTALRFWRLLQYWAKLGSTPQLPDTQHFERLALLSHALLAQYPQQPPTPPAQINQAGQPMAPPISDALALAVLQQARDWVSQWPHEAGNASTSLQWLEHCTEALQAESAPGQQASALPLACQHNLPDWLAEKLLNAYGTAHFWPLMHALRQSAPLDLRVNLLAHKRQVVQHMLQEQGIACEPTPHSPWGLRLPGKPSLRQNPLMHNGTLEVQDEGSQLLALLSEAKRGETVVDFCAGAGGKTLALGAMMRDSGRLYAFDTSSHRLARLQPRLQRSGLHNVHTMVLQSEADARLQRLHGKVDRVLVDAPCSGLGTLRRHPDLAWHLPAEEIPRLQALQLRILSAAAALLKPGGHLIYATCSLLPDENEAVCQLFANKHPQFVQESWPPLLEKHGLAHLQPNPSTLPGRTQGLMLLPHLHQTDGFFIARWRRQG</sequence>
<dbReference type="SUPFAM" id="SSF53335">
    <property type="entry name" value="S-adenosyl-L-methionine-dependent methyltransferases"/>
    <property type="match status" value="1"/>
</dbReference>
<dbReference type="PRINTS" id="PR02008">
    <property type="entry name" value="RCMTFAMILY"/>
</dbReference>
<evidence type="ECO:0000256" key="6">
    <source>
        <dbReference type="PROSITE-ProRule" id="PRU01023"/>
    </source>
</evidence>
<keyword evidence="2 6" id="KW-0489">Methyltransferase</keyword>
<dbReference type="GO" id="GO:0003723">
    <property type="term" value="F:RNA binding"/>
    <property type="evidence" value="ECO:0007669"/>
    <property type="project" value="UniProtKB-UniRule"/>
</dbReference>
<dbReference type="Gene3D" id="3.40.50.150">
    <property type="entry name" value="Vaccinia Virus protein VP39"/>
    <property type="match status" value="1"/>
</dbReference>
<dbReference type="EMBL" id="NSJF01000001">
    <property type="protein sequence ID" value="PAT35989.1"/>
    <property type="molecule type" value="Genomic_DNA"/>
</dbReference>
<evidence type="ECO:0000256" key="3">
    <source>
        <dbReference type="ARBA" id="ARBA00022679"/>
    </source>
</evidence>
<dbReference type="InterPro" id="IPR049560">
    <property type="entry name" value="MeTrfase_RsmB-F_NOP2_cat"/>
</dbReference>
<evidence type="ECO:0000256" key="1">
    <source>
        <dbReference type="ARBA" id="ARBA00007494"/>
    </source>
</evidence>
<dbReference type="InterPro" id="IPR001678">
    <property type="entry name" value="MeTrfase_RsmB-F_NOP2_dom"/>
</dbReference>
<dbReference type="Proteomes" id="UP000217999">
    <property type="component" value="Unassembled WGS sequence"/>
</dbReference>
<dbReference type="Gene3D" id="3.30.70.1170">
    <property type="entry name" value="Sun protein, domain 3"/>
    <property type="match status" value="1"/>
</dbReference>
<dbReference type="PROSITE" id="PS51686">
    <property type="entry name" value="SAM_MT_RSMB_NOP"/>
    <property type="match status" value="1"/>
</dbReference>
<gene>
    <name evidence="8" type="ORF">CK620_01790</name>
</gene>
<organism evidence="8 9">
    <name type="scientific">Vandammella animalimorsus</name>
    <dbReference type="NCBI Taxonomy" id="2029117"/>
    <lineage>
        <taxon>Bacteria</taxon>
        <taxon>Pseudomonadati</taxon>
        <taxon>Pseudomonadota</taxon>
        <taxon>Betaproteobacteria</taxon>
        <taxon>Burkholderiales</taxon>
        <taxon>Comamonadaceae</taxon>
        <taxon>Vandammella</taxon>
    </lineage>
</organism>
<dbReference type="AlphaFoldDB" id="A0A2A2AEF1"/>
<feature type="binding site" evidence="6">
    <location>
        <position position="312"/>
    </location>
    <ligand>
        <name>S-adenosyl-L-methionine</name>
        <dbReference type="ChEBI" id="CHEBI:59789"/>
    </ligand>
</feature>
<keyword evidence="5 6" id="KW-0694">RNA-binding</keyword>
<dbReference type="InterPro" id="IPR018314">
    <property type="entry name" value="RsmB/NOL1/NOP2-like_CS"/>
</dbReference>
<reference evidence="8 9" key="1">
    <citation type="submission" date="2017-08" db="EMBL/GenBank/DDBJ databases">
        <title>WGS of Clinical strains of the CDC Group NO-1 linked to zoonotic infections in humans.</title>
        <authorList>
            <person name="Bernier A.-M."/>
            <person name="Bernard K."/>
        </authorList>
    </citation>
    <scope>NUCLEOTIDE SEQUENCE [LARGE SCALE GENOMIC DNA]</scope>
    <source>
        <strain evidence="8 9">NML03-0146</strain>
    </source>
</reference>
<dbReference type="InterPro" id="IPR023267">
    <property type="entry name" value="RCMT"/>
</dbReference>
<feature type="domain" description="SAM-dependent MTase RsmB/NOP-type" evidence="7">
    <location>
        <begin position="198"/>
        <end position="484"/>
    </location>
</feature>
<dbReference type="GO" id="GO:0008173">
    <property type="term" value="F:RNA methyltransferase activity"/>
    <property type="evidence" value="ECO:0007669"/>
    <property type="project" value="InterPro"/>
</dbReference>
<dbReference type="InterPro" id="IPR029063">
    <property type="entry name" value="SAM-dependent_MTases_sf"/>
</dbReference>
<dbReference type="PROSITE" id="PS01153">
    <property type="entry name" value="NOL1_NOP2_SUN"/>
    <property type="match status" value="1"/>
</dbReference>
<evidence type="ECO:0000256" key="2">
    <source>
        <dbReference type="ARBA" id="ARBA00022603"/>
    </source>
</evidence>
<keyword evidence="3 6" id="KW-0808">Transferase</keyword>
<dbReference type="Pfam" id="PF22458">
    <property type="entry name" value="RsmF-B_ferredox"/>
    <property type="match status" value="1"/>
</dbReference>